<accession>A0A0B5QA40</accession>
<dbReference type="OrthoDB" id="6412948at2"/>
<dbReference type="Gene3D" id="3.40.1260.10">
    <property type="entry name" value="DsrEFH-like"/>
    <property type="match status" value="1"/>
</dbReference>
<gene>
    <name evidence="1" type="ORF">LF65_02517</name>
</gene>
<dbReference type="AlphaFoldDB" id="A0A0B5QA40"/>
<sequence>MAIILEYKVIFHIDELSKWSIVLKNTNNLLEAINTKNFNIEILANSEAVKAYAYDNELDLRISSEMKELDHKGIKFVACNNALKSYSIKKEDLMSFVDIVPTGILELVNKQSDGYSYIKP</sequence>
<proteinExistence type="predicted"/>
<dbReference type="PANTHER" id="PTHR37691:SF1">
    <property type="entry name" value="BLR3518 PROTEIN"/>
    <property type="match status" value="1"/>
</dbReference>
<dbReference type="PANTHER" id="PTHR37691">
    <property type="entry name" value="BLR3518 PROTEIN"/>
    <property type="match status" value="1"/>
</dbReference>
<dbReference type="Proteomes" id="UP000031866">
    <property type="component" value="Chromosome"/>
</dbReference>
<evidence type="ECO:0000313" key="1">
    <source>
        <dbReference type="EMBL" id="AJG99099.1"/>
    </source>
</evidence>
<dbReference type="EMBL" id="CP010086">
    <property type="protein sequence ID" value="AJG99099.1"/>
    <property type="molecule type" value="Genomic_DNA"/>
</dbReference>
<protein>
    <submittedName>
        <fullName evidence="1">Uncharacterized protein</fullName>
    </submittedName>
</protein>
<dbReference type="STRING" id="1520.LF65_02517"/>
<organism evidence="1 2">
    <name type="scientific">Clostridium beijerinckii</name>
    <name type="common">Clostridium MP</name>
    <dbReference type="NCBI Taxonomy" id="1520"/>
    <lineage>
        <taxon>Bacteria</taxon>
        <taxon>Bacillati</taxon>
        <taxon>Bacillota</taxon>
        <taxon>Clostridia</taxon>
        <taxon>Eubacteriales</taxon>
        <taxon>Clostridiaceae</taxon>
        <taxon>Clostridium</taxon>
    </lineage>
</organism>
<dbReference type="SUPFAM" id="SSF75169">
    <property type="entry name" value="DsrEFH-like"/>
    <property type="match status" value="1"/>
</dbReference>
<dbReference type="InterPro" id="IPR027396">
    <property type="entry name" value="DsrEFH-like"/>
</dbReference>
<dbReference type="KEGG" id="cbei:LF65_02517"/>
<dbReference type="RefSeq" id="WP_041896381.1">
    <property type="nucleotide sequence ID" value="NZ_CP010086.2"/>
</dbReference>
<name>A0A0B5QA40_CLOBE</name>
<dbReference type="Pfam" id="PF02635">
    <property type="entry name" value="DsrE"/>
    <property type="match status" value="1"/>
</dbReference>
<evidence type="ECO:0000313" key="2">
    <source>
        <dbReference type="Proteomes" id="UP000031866"/>
    </source>
</evidence>
<reference evidence="2" key="1">
    <citation type="submission" date="2014-12" db="EMBL/GenBank/DDBJ databases">
        <title>Genome sequence of Clostridium beijerinckii strain 59B.</title>
        <authorList>
            <person name="Little G.T."/>
            <person name="Minton N.P."/>
        </authorList>
    </citation>
    <scope>NUCLEOTIDE SEQUENCE [LARGE SCALE GENOMIC DNA]</scope>
    <source>
        <strain evidence="2">59B</strain>
    </source>
</reference>
<dbReference type="InterPro" id="IPR003787">
    <property type="entry name" value="Sulphur_relay_DsrE/F-like"/>
</dbReference>